<dbReference type="Proteomes" id="UP000326565">
    <property type="component" value="Unassembled WGS sequence"/>
</dbReference>
<evidence type="ECO:0000313" key="1">
    <source>
        <dbReference type="EMBL" id="KAB8071708.1"/>
    </source>
</evidence>
<evidence type="ECO:0000313" key="2">
    <source>
        <dbReference type="Proteomes" id="UP000326565"/>
    </source>
</evidence>
<dbReference type="EMBL" id="ML732265">
    <property type="protein sequence ID" value="KAB8071708.1"/>
    <property type="molecule type" value="Genomic_DNA"/>
</dbReference>
<organism evidence="1 2">
    <name type="scientific">Aspergillus leporis</name>
    <dbReference type="NCBI Taxonomy" id="41062"/>
    <lineage>
        <taxon>Eukaryota</taxon>
        <taxon>Fungi</taxon>
        <taxon>Dikarya</taxon>
        <taxon>Ascomycota</taxon>
        <taxon>Pezizomycotina</taxon>
        <taxon>Eurotiomycetes</taxon>
        <taxon>Eurotiomycetidae</taxon>
        <taxon>Eurotiales</taxon>
        <taxon>Aspergillaceae</taxon>
        <taxon>Aspergillus</taxon>
        <taxon>Aspergillus subgen. Circumdati</taxon>
    </lineage>
</organism>
<gene>
    <name evidence="1" type="ORF">BDV29DRAFT_178723</name>
</gene>
<protein>
    <submittedName>
        <fullName evidence="1">Uncharacterized protein</fullName>
    </submittedName>
</protein>
<accession>A0A5N5WT03</accession>
<proteinExistence type="predicted"/>
<name>A0A5N5WT03_9EURO</name>
<keyword evidence="2" id="KW-1185">Reference proteome</keyword>
<dbReference type="AlphaFoldDB" id="A0A5N5WT03"/>
<reference evidence="1 2" key="1">
    <citation type="submission" date="2019-04" db="EMBL/GenBank/DDBJ databases">
        <title>Friends and foes A comparative genomics study of 23 Aspergillus species from section Flavi.</title>
        <authorList>
            <consortium name="DOE Joint Genome Institute"/>
            <person name="Kjaerbolling I."/>
            <person name="Vesth T."/>
            <person name="Frisvad J.C."/>
            <person name="Nybo J.L."/>
            <person name="Theobald S."/>
            <person name="Kildgaard S."/>
            <person name="Isbrandt T."/>
            <person name="Kuo A."/>
            <person name="Sato A."/>
            <person name="Lyhne E.K."/>
            <person name="Kogle M.E."/>
            <person name="Wiebenga A."/>
            <person name="Kun R.S."/>
            <person name="Lubbers R.J."/>
            <person name="Makela M.R."/>
            <person name="Barry K."/>
            <person name="Chovatia M."/>
            <person name="Clum A."/>
            <person name="Daum C."/>
            <person name="Haridas S."/>
            <person name="He G."/>
            <person name="LaButti K."/>
            <person name="Lipzen A."/>
            <person name="Mondo S."/>
            <person name="Riley R."/>
            <person name="Salamov A."/>
            <person name="Simmons B.A."/>
            <person name="Magnuson J.K."/>
            <person name="Henrissat B."/>
            <person name="Mortensen U.H."/>
            <person name="Larsen T.O."/>
            <person name="Devries R.P."/>
            <person name="Grigoriev I.V."/>
            <person name="Machida M."/>
            <person name="Baker S.E."/>
            <person name="Andersen M.R."/>
        </authorList>
    </citation>
    <scope>NUCLEOTIDE SEQUENCE [LARGE SCALE GENOMIC DNA]</scope>
    <source>
        <strain evidence="1 2">CBS 151.66</strain>
    </source>
</reference>
<sequence length="52" mass="6122">MQKQCVQLPRNLHQLSTPRKDHKESLYAYHLLYTSPLARTREVLAVSPRFSL</sequence>